<gene>
    <name evidence="2" type="ORF">TWF730_007371</name>
</gene>
<keyword evidence="1" id="KW-0732">Signal</keyword>
<dbReference type="AlphaFoldDB" id="A0AAV9V7W1"/>
<comment type="caution">
    <text evidence="2">The sequence shown here is derived from an EMBL/GenBank/DDBJ whole genome shotgun (WGS) entry which is preliminary data.</text>
</comment>
<evidence type="ECO:0000313" key="2">
    <source>
        <dbReference type="EMBL" id="KAK6358017.1"/>
    </source>
</evidence>
<dbReference type="EMBL" id="JAVHNS010000004">
    <property type="protein sequence ID" value="KAK6358017.1"/>
    <property type="molecule type" value="Genomic_DNA"/>
</dbReference>
<evidence type="ECO:0000313" key="3">
    <source>
        <dbReference type="Proteomes" id="UP001373714"/>
    </source>
</evidence>
<feature type="signal peptide" evidence="1">
    <location>
        <begin position="1"/>
        <end position="20"/>
    </location>
</feature>
<organism evidence="2 3">
    <name type="scientific">Orbilia blumenaviensis</name>
    <dbReference type="NCBI Taxonomy" id="1796055"/>
    <lineage>
        <taxon>Eukaryota</taxon>
        <taxon>Fungi</taxon>
        <taxon>Dikarya</taxon>
        <taxon>Ascomycota</taxon>
        <taxon>Pezizomycotina</taxon>
        <taxon>Orbiliomycetes</taxon>
        <taxon>Orbiliales</taxon>
        <taxon>Orbiliaceae</taxon>
        <taxon>Orbilia</taxon>
    </lineage>
</organism>
<dbReference type="Proteomes" id="UP001373714">
    <property type="component" value="Unassembled WGS sequence"/>
</dbReference>
<evidence type="ECO:0000256" key="1">
    <source>
        <dbReference type="SAM" id="SignalP"/>
    </source>
</evidence>
<proteinExistence type="predicted"/>
<accession>A0AAV9V7W1</accession>
<protein>
    <submittedName>
        <fullName evidence="2">Uncharacterized protein</fullName>
    </submittedName>
</protein>
<sequence length="118" mass="12336">MRFSTLTLALGLVATALSSAIPQPAADTVLEPISEALTDIAMDNTLDKRACVYNGCKCNSRVGTAYVTGIYCGKCYQVSKFGKGGKSTDAYQCGSGGSCCRYGARESCAVPKWGPCGR</sequence>
<feature type="chain" id="PRO_5043956578" evidence="1">
    <location>
        <begin position="21"/>
        <end position="118"/>
    </location>
</feature>
<name>A0AAV9V7W1_9PEZI</name>
<keyword evidence="3" id="KW-1185">Reference proteome</keyword>
<reference evidence="2 3" key="1">
    <citation type="submission" date="2019-10" db="EMBL/GenBank/DDBJ databases">
        <authorList>
            <person name="Palmer J.M."/>
        </authorList>
    </citation>
    <scope>NUCLEOTIDE SEQUENCE [LARGE SCALE GENOMIC DNA]</scope>
    <source>
        <strain evidence="2 3">TWF730</strain>
    </source>
</reference>